<keyword evidence="5" id="KW-1185">Reference proteome</keyword>
<protein>
    <submittedName>
        <fullName evidence="4">Aldehyde dehydrogenase family protein</fullName>
    </submittedName>
</protein>
<dbReference type="SUPFAM" id="SSF53720">
    <property type="entry name" value="ALDH-like"/>
    <property type="match status" value="1"/>
</dbReference>
<name>A0ABV1SLM3_9RHOB</name>
<feature type="domain" description="Aldehyde dehydrogenase" evidence="3">
    <location>
        <begin position="13"/>
        <end position="469"/>
    </location>
</feature>
<dbReference type="Proteomes" id="UP001438953">
    <property type="component" value="Unassembled WGS sequence"/>
</dbReference>
<dbReference type="RefSeq" id="WP_350939115.1">
    <property type="nucleotide sequence ID" value="NZ_JAYWLC010000030.1"/>
</dbReference>
<dbReference type="Pfam" id="PF00171">
    <property type="entry name" value="Aldedh"/>
    <property type="match status" value="1"/>
</dbReference>
<dbReference type="InterPro" id="IPR016163">
    <property type="entry name" value="Ald_DH_C"/>
</dbReference>
<proteinExistence type="inferred from homology"/>
<dbReference type="EMBL" id="JAYWLC010000030">
    <property type="protein sequence ID" value="MER5173805.1"/>
    <property type="molecule type" value="Genomic_DNA"/>
</dbReference>
<dbReference type="Gene3D" id="3.40.309.10">
    <property type="entry name" value="Aldehyde Dehydrogenase, Chain A, domain 2"/>
    <property type="match status" value="1"/>
</dbReference>
<gene>
    <name evidence="4" type="ORF">VSX56_18780</name>
</gene>
<evidence type="ECO:0000313" key="4">
    <source>
        <dbReference type="EMBL" id="MER5173805.1"/>
    </source>
</evidence>
<evidence type="ECO:0000313" key="5">
    <source>
        <dbReference type="Proteomes" id="UP001438953"/>
    </source>
</evidence>
<organism evidence="4 5">
    <name type="scientific">Thioclava kandeliae</name>
    <dbReference type="NCBI Taxonomy" id="3070818"/>
    <lineage>
        <taxon>Bacteria</taxon>
        <taxon>Pseudomonadati</taxon>
        <taxon>Pseudomonadota</taxon>
        <taxon>Alphaproteobacteria</taxon>
        <taxon>Rhodobacterales</taxon>
        <taxon>Paracoccaceae</taxon>
        <taxon>Thioclava</taxon>
    </lineage>
</organism>
<evidence type="ECO:0000256" key="1">
    <source>
        <dbReference type="ARBA" id="ARBA00009986"/>
    </source>
</evidence>
<dbReference type="PANTHER" id="PTHR42804:SF1">
    <property type="entry name" value="ALDEHYDE DEHYDROGENASE-RELATED"/>
    <property type="match status" value="1"/>
</dbReference>
<accession>A0ABV1SLM3</accession>
<dbReference type="InterPro" id="IPR016161">
    <property type="entry name" value="Ald_DH/histidinol_DH"/>
</dbReference>
<keyword evidence="2" id="KW-0560">Oxidoreductase</keyword>
<evidence type="ECO:0000259" key="3">
    <source>
        <dbReference type="Pfam" id="PF00171"/>
    </source>
</evidence>
<dbReference type="PANTHER" id="PTHR42804">
    <property type="entry name" value="ALDEHYDE DEHYDROGENASE"/>
    <property type="match status" value="1"/>
</dbReference>
<sequence length="474" mass="50184">MSKLQKFYIAGQWVDPVQPRHREVINPATECSFATISLGSAADIDAAVMAAKEAFSEFSMTSATYRIDLTRILNAYNARDKDLVRAVSKEMGAPMALARDAQAWIGQAHLEATIKALKNFSFHEDRGATRIQRELIGVCALITPWNWPLNQIVCKVAPAIAVGCTVVLKPSQIAPTSGIILAEIMDAAWVPAGVFNLLSGTGPDVGVAMSSDADVDMVSFLGSTCAGISVAEMVAPTVKRVSQALGGKSANILLPEADFAKAVSSGVAGCFGNTGQSCDAPSRMQVPMARMHDVARLAAEAAAGYDTGDPHADGTDLGPVISQHQFDKIQSMIQSGIDVGATLVAGGAGRPEGLDVGYFVKPTIFANVSPNMTISREEIFGPVLSIIGYEDEADAIRIANDTVHGLAGYIRSADMDAARRVTARLRVGTIMINAPDFDAHSVFGGHKQFGNGREYADFGLAEFLETKSIVGFQT</sequence>
<dbReference type="Gene3D" id="3.40.605.10">
    <property type="entry name" value="Aldehyde Dehydrogenase, Chain A, domain 1"/>
    <property type="match status" value="1"/>
</dbReference>
<dbReference type="CDD" id="cd07138">
    <property type="entry name" value="ALDH_CddD_SSP0762"/>
    <property type="match status" value="1"/>
</dbReference>
<comment type="caution">
    <text evidence="4">The sequence shown here is derived from an EMBL/GenBank/DDBJ whole genome shotgun (WGS) entry which is preliminary data.</text>
</comment>
<reference evidence="4 5" key="1">
    <citation type="submission" date="2024-06" db="EMBL/GenBank/DDBJ databases">
        <title>Thioclava kandeliae sp. nov. from a rhizosphere soil sample of Kandelia candel in a mangrove.</title>
        <authorList>
            <person name="Mu T."/>
        </authorList>
    </citation>
    <scope>NUCLEOTIDE SEQUENCE [LARGE SCALE GENOMIC DNA]</scope>
    <source>
        <strain evidence="4 5">CPCC 100088</strain>
    </source>
</reference>
<evidence type="ECO:0000256" key="2">
    <source>
        <dbReference type="ARBA" id="ARBA00023002"/>
    </source>
</evidence>
<comment type="similarity">
    <text evidence="1">Belongs to the aldehyde dehydrogenase family.</text>
</comment>
<dbReference type="InterPro" id="IPR016162">
    <property type="entry name" value="Ald_DH_N"/>
</dbReference>
<dbReference type="InterPro" id="IPR015590">
    <property type="entry name" value="Aldehyde_DH_dom"/>
</dbReference>